<accession>D7FRT2</accession>
<dbReference type="PANTHER" id="PTHR24269:SF16">
    <property type="entry name" value="PROTEIN SLG1"/>
    <property type="match status" value="1"/>
</dbReference>
<dbReference type="InterPro" id="IPR051836">
    <property type="entry name" value="Kremen_rcpt"/>
</dbReference>
<dbReference type="EMBL" id="FN649730">
    <property type="protein sequence ID" value="CBJ30873.1"/>
    <property type="molecule type" value="Genomic_DNA"/>
</dbReference>
<dbReference type="PROSITE" id="PS51212">
    <property type="entry name" value="WSC"/>
    <property type="match status" value="2"/>
</dbReference>
<keyword evidence="2 8" id="KW-0812">Transmembrane</keyword>
<evidence type="ECO:0000256" key="7">
    <source>
        <dbReference type="SAM" id="MobiDB-lite"/>
    </source>
</evidence>
<evidence type="ECO:0000256" key="8">
    <source>
        <dbReference type="SAM" id="Phobius"/>
    </source>
</evidence>
<dbReference type="SUPFAM" id="SSF51126">
    <property type="entry name" value="Pectin lyase-like"/>
    <property type="match status" value="1"/>
</dbReference>
<keyword evidence="5 8" id="KW-0472">Membrane</keyword>
<dbReference type="SMART" id="SM00710">
    <property type="entry name" value="PbH1"/>
    <property type="match status" value="5"/>
</dbReference>
<dbReference type="OrthoDB" id="5985073at2759"/>
<proteinExistence type="predicted"/>
<dbReference type="GO" id="GO:0005886">
    <property type="term" value="C:plasma membrane"/>
    <property type="evidence" value="ECO:0007669"/>
    <property type="project" value="TreeGrafter"/>
</dbReference>
<feature type="transmembrane region" description="Helical" evidence="8">
    <location>
        <begin position="14"/>
        <end position="36"/>
    </location>
</feature>
<dbReference type="SMART" id="SM00321">
    <property type="entry name" value="WSC"/>
    <property type="match status" value="2"/>
</dbReference>
<dbReference type="Proteomes" id="UP000002630">
    <property type="component" value="Linkage Group LG05"/>
</dbReference>
<dbReference type="PANTHER" id="PTHR24269">
    <property type="entry name" value="KREMEN PROTEIN"/>
    <property type="match status" value="1"/>
</dbReference>
<feature type="domain" description="WSC" evidence="9">
    <location>
        <begin position="442"/>
        <end position="534"/>
    </location>
</feature>
<organism evidence="10 11">
    <name type="scientific">Ectocarpus siliculosus</name>
    <name type="common">Brown alga</name>
    <name type="synonym">Conferva siliculosa</name>
    <dbReference type="NCBI Taxonomy" id="2880"/>
    <lineage>
        <taxon>Eukaryota</taxon>
        <taxon>Sar</taxon>
        <taxon>Stramenopiles</taxon>
        <taxon>Ochrophyta</taxon>
        <taxon>PX clade</taxon>
        <taxon>Phaeophyceae</taxon>
        <taxon>Ectocarpales</taxon>
        <taxon>Ectocarpaceae</taxon>
        <taxon>Ectocarpus</taxon>
    </lineage>
</organism>
<dbReference type="STRING" id="2880.D7FRT2"/>
<sequence length="699" mass="74442">MAVRRLLTMPARGGAFFGFAIVVLVALVTWGIIALVEVAEDNNSSSDSGDFADSRDVDSDLQALLDDASPGDTIYIPAGTHDVSLTTVVDGTEDEPITIRNELGTSAEDCVLRGDDRARVLEVLHNHYIIQGFTIDGDDGSGDYKEQLLYIEGSRDPSEVDGVDSSITGVNVQGMVLKNAGKECLRIRYFATNCVVQVNEIGPCGIQDFQQDSDGSNGEGVYIGTALNQIDEKNGDDVVDECTGIVVMNNEIDTQGSEGVDIKEGSYGNVVYGNTIRGQMDEETGGISLRGDENIVVDNHVIDGSGTCIRVGGFEEDGVQYGEDNEVYENTLDGCLNSAVKVNESPQLICDNTVILAADPTDDELRGGEGITDGNGQSYAVVRGDAAEEFTDTVSAACTGDKTVFFLPDHYTAPDDEEVETTEDEDTTDDGEDEAGVVASDSYEYIGCYNDDTQNSLLPVLALDDDDNMSVEKCIAACVSEGSQYAGIKEGNECRCGDDVDYTLHGTGTCNFSCTGSDETVCGGEYAFDLYEIHGDGGVDGVVSSDTDDQGDDTGGVGSDEENENDTSSNHDTTDGYTESVVVVQGDDDEDEDPDSVDDDDDTVLVTGGTHMGCYEDYDSDPILDFLYEDEDTLTPASCIESCREEGEELAGVQGGSQCWCGTTDDYTRYGTGTCNFSCSGDSEQTCGGRESANVWTVD</sequence>
<evidence type="ECO:0000256" key="6">
    <source>
        <dbReference type="ARBA" id="ARBA00023180"/>
    </source>
</evidence>
<dbReference type="eggNOG" id="KOG4157">
    <property type="taxonomic scope" value="Eukaryota"/>
</dbReference>
<dbReference type="InParanoid" id="D7FRT2"/>
<evidence type="ECO:0000256" key="1">
    <source>
        <dbReference type="ARBA" id="ARBA00004167"/>
    </source>
</evidence>
<evidence type="ECO:0000256" key="4">
    <source>
        <dbReference type="ARBA" id="ARBA00022989"/>
    </source>
</evidence>
<dbReference type="InterPro" id="IPR012334">
    <property type="entry name" value="Pectin_lyas_fold"/>
</dbReference>
<dbReference type="Pfam" id="PF01822">
    <property type="entry name" value="WSC"/>
    <property type="match status" value="2"/>
</dbReference>
<keyword evidence="4 8" id="KW-1133">Transmembrane helix</keyword>
<dbReference type="InterPro" id="IPR006626">
    <property type="entry name" value="PbH1"/>
</dbReference>
<reference evidence="10 11" key="1">
    <citation type="journal article" date="2010" name="Nature">
        <title>The Ectocarpus genome and the independent evolution of multicellularity in brown algae.</title>
        <authorList>
            <person name="Cock J.M."/>
            <person name="Sterck L."/>
            <person name="Rouze P."/>
            <person name="Scornet D."/>
            <person name="Allen A.E."/>
            <person name="Amoutzias G."/>
            <person name="Anthouard V."/>
            <person name="Artiguenave F."/>
            <person name="Aury J.M."/>
            <person name="Badger J.H."/>
            <person name="Beszteri B."/>
            <person name="Billiau K."/>
            <person name="Bonnet E."/>
            <person name="Bothwell J.H."/>
            <person name="Bowler C."/>
            <person name="Boyen C."/>
            <person name="Brownlee C."/>
            <person name="Carrano C.J."/>
            <person name="Charrier B."/>
            <person name="Cho G.Y."/>
            <person name="Coelho S.M."/>
            <person name="Collen J."/>
            <person name="Corre E."/>
            <person name="Da Silva C."/>
            <person name="Delage L."/>
            <person name="Delaroque N."/>
            <person name="Dittami S.M."/>
            <person name="Doulbeau S."/>
            <person name="Elias M."/>
            <person name="Farnham G."/>
            <person name="Gachon C.M."/>
            <person name="Gschloessl B."/>
            <person name="Heesch S."/>
            <person name="Jabbari K."/>
            <person name="Jubin C."/>
            <person name="Kawai H."/>
            <person name="Kimura K."/>
            <person name="Kloareg B."/>
            <person name="Kupper F.C."/>
            <person name="Lang D."/>
            <person name="Le Bail A."/>
            <person name="Leblanc C."/>
            <person name="Lerouge P."/>
            <person name="Lohr M."/>
            <person name="Lopez P.J."/>
            <person name="Martens C."/>
            <person name="Maumus F."/>
            <person name="Michel G."/>
            <person name="Miranda-Saavedra D."/>
            <person name="Morales J."/>
            <person name="Moreau H."/>
            <person name="Motomura T."/>
            <person name="Nagasato C."/>
            <person name="Napoli C.A."/>
            <person name="Nelson D.R."/>
            <person name="Nyvall-Collen P."/>
            <person name="Peters A.F."/>
            <person name="Pommier C."/>
            <person name="Potin P."/>
            <person name="Poulain J."/>
            <person name="Quesneville H."/>
            <person name="Read B."/>
            <person name="Rensing S.A."/>
            <person name="Ritter A."/>
            <person name="Rousvoal S."/>
            <person name="Samanta M."/>
            <person name="Samson G."/>
            <person name="Schroeder D.C."/>
            <person name="Segurens B."/>
            <person name="Strittmatter M."/>
            <person name="Tonon T."/>
            <person name="Tregear J.W."/>
            <person name="Valentin K."/>
            <person name="von Dassow P."/>
            <person name="Yamagishi T."/>
            <person name="Van de Peer Y."/>
            <person name="Wincker P."/>
        </authorList>
    </citation>
    <scope>NUCLEOTIDE SEQUENCE [LARGE SCALE GENOMIC DNA]</scope>
    <source>
        <strain evidence="11">Ec32 / CCAP1310/4</strain>
    </source>
</reference>
<keyword evidence="6" id="KW-0325">Glycoprotein</keyword>
<name>D7FRT2_ECTSI</name>
<dbReference type="Gene3D" id="2.160.20.10">
    <property type="entry name" value="Single-stranded right-handed beta-helix, Pectin lyase-like"/>
    <property type="match status" value="1"/>
</dbReference>
<gene>
    <name evidence="10" type="ORF">Esi_0219_0019</name>
</gene>
<comment type="subcellular location">
    <subcellularLocation>
        <location evidence="1">Membrane</location>
        <topology evidence="1">Single-pass membrane protein</topology>
    </subcellularLocation>
</comment>
<feature type="compositionally biased region" description="Polar residues" evidence="7">
    <location>
        <begin position="566"/>
        <end position="577"/>
    </location>
</feature>
<feature type="compositionally biased region" description="Acidic residues" evidence="7">
    <location>
        <begin position="414"/>
        <end position="434"/>
    </location>
</feature>
<dbReference type="InterPro" id="IPR002889">
    <property type="entry name" value="WSC_carb-bd"/>
</dbReference>
<keyword evidence="11" id="KW-1185">Reference proteome</keyword>
<feature type="domain" description="WSC" evidence="9">
    <location>
        <begin position="608"/>
        <end position="699"/>
    </location>
</feature>
<feature type="region of interest" description="Disordered" evidence="7">
    <location>
        <begin position="413"/>
        <end position="434"/>
    </location>
</feature>
<evidence type="ECO:0000313" key="10">
    <source>
        <dbReference type="EMBL" id="CBJ30873.1"/>
    </source>
</evidence>
<dbReference type="EMBL" id="FN648397">
    <property type="protein sequence ID" value="CBJ30873.1"/>
    <property type="molecule type" value="Genomic_DNA"/>
</dbReference>
<evidence type="ECO:0000256" key="3">
    <source>
        <dbReference type="ARBA" id="ARBA00022729"/>
    </source>
</evidence>
<dbReference type="InterPro" id="IPR011050">
    <property type="entry name" value="Pectin_lyase_fold/virulence"/>
</dbReference>
<feature type="region of interest" description="Disordered" evidence="7">
    <location>
        <begin position="539"/>
        <end position="578"/>
    </location>
</feature>
<evidence type="ECO:0000256" key="5">
    <source>
        <dbReference type="ARBA" id="ARBA00023136"/>
    </source>
</evidence>
<keyword evidence="3" id="KW-0732">Signal</keyword>
<evidence type="ECO:0000256" key="2">
    <source>
        <dbReference type="ARBA" id="ARBA00022692"/>
    </source>
</evidence>
<evidence type="ECO:0000313" key="11">
    <source>
        <dbReference type="Proteomes" id="UP000002630"/>
    </source>
</evidence>
<evidence type="ECO:0000259" key="9">
    <source>
        <dbReference type="PROSITE" id="PS51212"/>
    </source>
</evidence>
<protein>
    <submittedName>
        <fullName evidence="10">EsV-1-164</fullName>
    </submittedName>
</protein>
<dbReference type="AlphaFoldDB" id="D7FRT2"/>